<reference evidence="1 2" key="1">
    <citation type="submission" date="2018-10" db="EMBL/GenBank/DDBJ databases">
        <title>Transmission dynamics of multidrug resistant bacteria on intensive care unit surfaces.</title>
        <authorList>
            <person name="D'Souza A.W."/>
            <person name="Potter R.F."/>
            <person name="Wallace M."/>
            <person name="Shupe A."/>
            <person name="Patel S."/>
            <person name="Sun S."/>
            <person name="Gul D."/>
            <person name="Kwon J.H."/>
            <person name="Andleeb S."/>
            <person name="Burnham C.-A.D."/>
            <person name="Dantas G."/>
        </authorList>
    </citation>
    <scope>NUCLEOTIDE SEQUENCE [LARGE SCALE GENOMIC DNA]</scope>
    <source>
        <strain evidence="1 2">AS_373</strain>
    </source>
</reference>
<gene>
    <name evidence="1" type="ORF">EGT71_01375</name>
</gene>
<protein>
    <submittedName>
        <fullName evidence="1">Uncharacterized protein</fullName>
    </submittedName>
</protein>
<evidence type="ECO:0000313" key="1">
    <source>
        <dbReference type="EMBL" id="RSE29198.1"/>
    </source>
</evidence>
<dbReference type="AlphaFoldDB" id="A0A427V8Z9"/>
<name>A0A427V8Z9_9ENTR</name>
<dbReference type="OrthoDB" id="6539732at2"/>
<sequence>MPCGLQCWDANGKLVVDIGDYNTRYLGRTTITMSENINAVAGAFSGLTAVGSFVVVVSAASSVNYTPANFCARAYDGGFHIFKLSRYTSSVTLTLDMYAFL</sequence>
<accession>A0A427V8Z9</accession>
<dbReference type="EMBL" id="RHXB01000001">
    <property type="protein sequence ID" value="RSE29198.1"/>
    <property type="molecule type" value="Genomic_DNA"/>
</dbReference>
<proteinExistence type="predicted"/>
<comment type="caution">
    <text evidence="1">The sequence shown here is derived from an EMBL/GenBank/DDBJ whole genome shotgun (WGS) entry which is preliminary data.</text>
</comment>
<dbReference type="RefSeq" id="WP_125292246.1">
    <property type="nucleotide sequence ID" value="NZ_RHWZ01000002.1"/>
</dbReference>
<organism evidence="1 2">
    <name type="scientific">Atlantibacter subterraneus</name>
    <dbReference type="NCBI Taxonomy" id="255519"/>
    <lineage>
        <taxon>Bacteria</taxon>
        <taxon>Pseudomonadati</taxon>
        <taxon>Pseudomonadota</taxon>
        <taxon>Gammaproteobacteria</taxon>
        <taxon>Enterobacterales</taxon>
        <taxon>Enterobacteriaceae</taxon>
        <taxon>Atlantibacter</taxon>
    </lineage>
</organism>
<dbReference type="Proteomes" id="UP000275331">
    <property type="component" value="Unassembled WGS sequence"/>
</dbReference>
<evidence type="ECO:0000313" key="2">
    <source>
        <dbReference type="Proteomes" id="UP000275331"/>
    </source>
</evidence>